<dbReference type="Proteomes" id="UP001377692">
    <property type="component" value="Unassembled WGS sequence"/>
</dbReference>
<keyword evidence="2" id="KW-1185">Reference proteome</keyword>
<comment type="caution">
    <text evidence="1">The sequence shown here is derived from an EMBL/GenBank/DDBJ whole genome shotgun (WGS) entry which is preliminary data.</text>
</comment>
<sequence length="179" mass="19893">MSSISSSTSTASLTMFPINLYGAGAQRLERDAAAAQREAKRKAQHEVDMLAIEYAKIMMQKSIDEALNPATDARLRRDLRNDILNRGIGKVAEPENPDKKKPDESSAVAEWLKILAAYNYGPAIVEASRKPQLGHTRYEPIERDITPDPVALVERQSVSIPDEELSFDQLMEDITGEKP</sequence>
<accession>A0ABU8R260</accession>
<dbReference type="EMBL" id="JBBHLD010000003">
    <property type="protein sequence ID" value="MEJ5903940.1"/>
    <property type="molecule type" value="Genomic_DNA"/>
</dbReference>
<evidence type="ECO:0000313" key="2">
    <source>
        <dbReference type="Proteomes" id="UP001377692"/>
    </source>
</evidence>
<organism evidence="1 2">
    <name type="scientific">Pseudomonas kermanshahensis</name>
    <dbReference type="NCBI Taxonomy" id="2745482"/>
    <lineage>
        <taxon>Bacteria</taxon>
        <taxon>Pseudomonadati</taxon>
        <taxon>Pseudomonadota</taxon>
        <taxon>Gammaproteobacteria</taxon>
        <taxon>Pseudomonadales</taxon>
        <taxon>Pseudomonadaceae</taxon>
        <taxon>Pseudomonas</taxon>
    </lineage>
</organism>
<evidence type="ECO:0000313" key="1">
    <source>
        <dbReference type="EMBL" id="MEJ5903940.1"/>
    </source>
</evidence>
<gene>
    <name evidence="1" type="ORF">V7V80_04515</name>
</gene>
<proteinExistence type="predicted"/>
<protein>
    <submittedName>
        <fullName evidence="1">Uncharacterized protein</fullName>
    </submittedName>
</protein>
<name>A0ABU8R260_9PSED</name>
<reference evidence="1 2" key="1">
    <citation type="submission" date="2024-02" db="EMBL/GenBank/DDBJ databases">
        <title>Identification of pathogenicity and growth-promoting functions of Pseudomonas putida variants.</title>
        <authorList>
            <person name="Sun J."/>
        </authorList>
    </citation>
    <scope>NUCLEOTIDE SEQUENCE [LARGE SCALE GENOMIC DNA]</scope>
    <source>
        <strain evidence="1 2">A04</strain>
    </source>
</reference>
<dbReference type="RefSeq" id="WP_339548836.1">
    <property type="nucleotide sequence ID" value="NZ_JBBHLD010000003.1"/>
</dbReference>